<dbReference type="Pfam" id="PF14232">
    <property type="entry name" value="DUF4334"/>
    <property type="match status" value="1"/>
</dbReference>
<comment type="caution">
    <text evidence="3">The sequence shown here is derived from an EMBL/GenBank/DDBJ whole genome shotgun (WGS) entry which is preliminary data.</text>
</comment>
<dbReference type="OrthoDB" id="8905397at2"/>
<proteinExistence type="predicted"/>
<evidence type="ECO:0008006" key="5">
    <source>
        <dbReference type="Google" id="ProtNLM"/>
    </source>
</evidence>
<dbReference type="InterPro" id="IPR025568">
    <property type="entry name" value="DUF4334"/>
</dbReference>
<evidence type="ECO:0000313" key="4">
    <source>
        <dbReference type="Proteomes" id="UP000444980"/>
    </source>
</evidence>
<dbReference type="RefSeq" id="WP_161928703.1">
    <property type="nucleotide sequence ID" value="NZ_BJOU01000019.1"/>
</dbReference>
<keyword evidence="4" id="KW-1185">Reference proteome</keyword>
<name>A0A7I9V2N0_9ACTN</name>
<dbReference type="InterPro" id="IPR025951">
    <property type="entry name" value="GXWXG_dom"/>
</dbReference>
<evidence type="ECO:0000259" key="2">
    <source>
        <dbReference type="Pfam" id="PF14232"/>
    </source>
</evidence>
<dbReference type="Gene3D" id="2.40.128.580">
    <property type="entry name" value="GXWXG domain"/>
    <property type="match status" value="1"/>
</dbReference>
<sequence>MTTIADLRSGLSATAAEELFDSLAPVSTDDMLGRWHGSEVPTGHPMDGLLDASGWYGKEFIDADSVHPLLFGKPGDLFAVNPKLVPMQTLNRLGNRMPRTLPPGGGLAFRAMRTTKPRARIRVVEFRGTASAAMVYDDIPVIDHFRRLDANTVLGAMDQRGSAQIYFFLLERE</sequence>
<dbReference type="Proteomes" id="UP000444980">
    <property type="component" value="Unassembled WGS sequence"/>
</dbReference>
<dbReference type="EMBL" id="BJOU01000019">
    <property type="protein sequence ID" value="GED99431.1"/>
    <property type="molecule type" value="Genomic_DNA"/>
</dbReference>
<evidence type="ECO:0000259" key="1">
    <source>
        <dbReference type="Pfam" id="PF14231"/>
    </source>
</evidence>
<dbReference type="AlphaFoldDB" id="A0A7I9V2N0"/>
<feature type="domain" description="DUF4334" evidence="2">
    <location>
        <begin position="117"/>
        <end position="172"/>
    </location>
</feature>
<protein>
    <recommendedName>
        <fullName evidence="5">GXWXG protein</fullName>
    </recommendedName>
</protein>
<dbReference type="Pfam" id="PF14231">
    <property type="entry name" value="GXWXG"/>
    <property type="match status" value="1"/>
</dbReference>
<reference evidence="4" key="1">
    <citation type="submission" date="2019-06" db="EMBL/GenBank/DDBJ databases">
        <title>Gordonia isolated from sludge of a wastewater treatment plant.</title>
        <authorList>
            <person name="Tamura T."/>
            <person name="Aoyama K."/>
            <person name="Kang Y."/>
            <person name="Saito S."/>
            <person name="Akiyama N."/>
            <person name="Yazawa K."/>
            <person name="Gonoi T."/>
            <person name="Mikami Y."/>
        </authorList>
    </citation>
    <scope>NUCLEOTIDE SEQUENCE [LARGE SCALE GENOMIC DNA]</scope>
    <source>
        <strain evidence="4">NBRC 107697</strain>
    </source>
</reference>
<gene>
    <name evidence="3" type="ORF">nbrc107697_34700</name>
</gene>
<evidence type="ECO:0000313" key="3">
    <source>
        <dbReference type="EMBL" id="GED99431.1"/>
    </source>
</evidence>
<feature type="domain" description="GXWXG" evidence="1">
    <location>
        <begin position="18"/>
        <end position="72"/>
    </location>
</feature>
<organism evidence="3 4">
    <name type="scientific">Gordonia crocea</name>
    <dbReference type="NCBI Taxonomy" id="589162"/>
    <lineage>
        <taxon>Bacteria</taxon>
        <taxon>Bacillati</taxon>
        <taxon>Actinomycetota</taxon>
        <taxon>Actinomycetes</taxon>
        <taxon>Mycobacteriales</taxon>
        <taxon>Gordoniaceae</taxon>
        <taxon>Gordonia</taxon>
    </lineage>
</organism>
<accession>A0A7I9V2N0</accession>